<dbReference type="AlphaFoldDB" id="A0A0F4GAG4"/>
<gene>
    <name evidence="1" type="ORF">TI39_contig4367g00001</name>
</gene>
<dbReference type="EMBL" id="LAFY01004326">
    <property type="protein sequence ID" value="KJX93200.1"/>
    <property type="molecule type" value="Genomic_DNA"/>
</dbReference>
<accession>A0A0F4GAG4</accession>
<organism evidence="1 2">
    <name type="scientific">Zymoseptoria brevis</name>
    <dbReference type="NCBI Taxonomy" id="1047168"/>
    <lineage>
        <taxon>Eukaryota</taxon>
        <taxon>Fungi</taxon>
        <taxon>Dikarya</taxon>
        <taxon>Ascomycota</taxon>
        <taxon>Pezizomycotina</taxon>
        <taxon>Dothideomycetes</taxon>
        <taxon>Dothideomycetidae</taxon>
        <taxon>Mycosphaerellales</taxon>
        <taxon>Mycosphaerellaceae</taxon>
        <taxon>Zymoseptoria</taxon>
    </lineage>
</organism>
<evidence type="ECO:0000313" key="2">
    <source>
        <dbReference type="Proteomes" id="UP000033647"/>
    </source>
</evidence>
<comment type="caution">
    <text evidence="1">The sequence shown here is derived from an EMBL/GenBank/DDBJ whole genome shotgun (WGS) entry which is preliminary data.</text>
</comment>
<dbReference type="Proteomes" id="UP000033647">
    <property type="component" value="Unassembled WGS sequence"/>
</dbReference>
<protein>
    <submittedName>
        <fullName evidence="1">Uncharacterized protein</fullName>
    </submittedName>
</protein>
<sequence>MLLPGTHANDWKTHMPAGEGVLARVELVVLDVVSEVVVEGDVVASVLCTARLLVVEAVVAAEDEVLPSIGGALAEVEIDVDWPAEVEAGVDDVLVSSVEDEDDVVELPAAVEALAARLVDEPEVLDSTRTDAVEAAEIKVVEVKVLVEDDVYKVAAPVVARLALEVLVESLLAEIVVDEDLAVVDNVDENVENRLADVVVRLGWLDVVLARVVEVVARAFVVLILEVVVEVVGVGDGQALS</sequence>
<name>A0A0F4GAG4_9PEZI</name>
<evidence type="ECO:0000313" key="1">
    <source>
        <dbReference type="EMBL" id="KJX93200.1"/>
    </source>
</evidence>
<proteinExistence type="predicted"/>
<reference evidence="1 2" key="1">
    <citation type="submission" date="2015-03" db="EMBL/GenBank/DDBJ databases">
        <title>RNA-seq based gene annotation and comparative genomics of four Zymoseptoria species reveal species-specific pathogenicity related genes and transposable element activity.</title>
        <authorList>
            <person name="Grandaubert J."/>
            <person name="Bhattacharyya A."/>
            <person name="Stukenbrock E.H."/>
        </authorList>
    </citation>
    <scope>NUCLEOTIDE SEQUENCE [LARGE SCALE GENOMIC DNA]</scope>
    <source>
        <strain evidence="1 2">Zb18110</strain>
    </source>
</reference>
<keyword evidence="2" id="KW-1185">Reference proteome</keyword>